<name>A0A1I4NFP1_9BACI</name>
<dbReference type="OrthoDB" id="2237575at2"/>
<evidence type="ECO:0000313" key="3">
    <source>
        <dbReference type="Proteomes" id="UP000199668"/>
    </source>
</evidence>
<keyword evidence="3" id="KW-1185">Reference proteome</keyword>
<proteinExistence type="predicted"/>
<dbReference type="Proteomes" id="UP000199668">
    <property type="component" value="Unassembled WGS sequence"/>
</dbReference>
<organism evidence="2 3">
    <name type="scientific">Salibacterium qingdaonense</name>
    <dbReference type="NCBI Taxonomy" id="266892"/>
    <lineage>
        <taxon>Bacteria</taxon>
        <taxon>Bacillati</taxon>
        <taxon>Bacillota</taxon>
        <taxon>Bacilli</taxon>
        <taxon>Bacillales</taxon>
        <taxon>Bacillaceae</taxon>
    </lineage>
</organism>
<accession>A0A1I4NFP1</accession>
<protein>
    <submittedName>
        <fullName evidence="2">AIPR protein</fullName>
    </submittedName>
</protein>
<reference evidence="2 3" key="1">
    <citation type="submission" date="2016-10" db="EMBL/GenBank/DDBJ databases">
        <authorList>
            <person name="de Groot N.N."/>
        </authorList>
    </citation>
    <scope>NUCLEOTIDE SEQUENCE [LARGE SCALE GENOMIC DNA]</scope>
    <source>
        <strain evidence="2 3">CGMCC 1.6134</strain>
    </source>
</reference>
<dbReference type="EMBL" id="FOTY01000017">
    <property type="protein sequence ID" value="SFM14321.1"/>
    <property type="molecule type" value="Genomic_DNA"/>
</dbReference>
<sequence length="397" mass="45571">MTENKYSFEYQNYSKLKSPYQKDNREVYHLWVNVKQIPHGFPTEVNPRDVKTNTKVYRRIRDALTESTQSFFVNNRGILISAKNVTLDSVTKEIILDLGADDENDKYGVLDGGHTYHAIINNKLELDPEIEQFVHLEIMTNVMEIDELSGARNTSVQVSDKAIAELANKFEFVKKSIENEPYSSDIAYRENEDKRLDTVDLVRLMYAFNVFKYGGDSAHPIQAYSGKAEVLKDYLANYDDKTKGNRNDYMQIAPLLPDIIHLYEKIELEMADGYKAVNPKGAFGRIKGVDKKEKGTTTKYFQTPTSYQITQGFIFPILAAFRSLIEIKNDDTLEWIVDPLKVWEKSKGKLVNNTIEMSRQLGNNPQSTGKSNALWVQNYDAVNSEKLQIQIEMLQNK</sequence>
<evidence type="ECO:0000313" key="2">
    <source>
        <dbReference type="EMBL" id="SFM14321.1"/>
    </source>
</evidence>
<dbReference type="RefSeq" id="WP_090927412.1">
    <property type="nucleotide sequence ID" value="NZ_FOTY01000017.1"/>
</dbReference>
<dbReference type="InterPro" id="IPR018891">
    <property type="entry name" value="AIPR_C"/>
</dbReference>
<gene>
    <name evidence="2" type="ORF">SAMN04488054_11759</name>
</gene>
<dbReference type="AlphaFoldDB" id="A0A1I4NFP1"/>
<dbReference type="Pfam" id="PF10592">
    <property type="entry name" value="AIPR"/>
    <property type="match status" value="1"/>
</dbReference>
<evidence type="ECO:0000259" key="1">
    <source>
        <dbReference type="Pfam" id="PF10592"/>
    </source>
</evidence>
<feature type="domain" description="Abortive phage infection protein C-terminal" evidence="1">
    <location>
        <begin position="44"/>
        <end position="361"/>
    </location>
</feature>